<evidence type="ECO:0000256" key="5">
    <source>
        <dbReference type="ARBA" id="ARBA00023136"/>
    </source>
</evidence>
<evidence type="ECO:0000313" key="8">
    <source>
        <dbReference type="EMBL" id="WWD19618.1"/>
    </source>
</evidence>
<dbReference type="EMBL" id="CP144057">
    <property type="protein sequence ID" value="WWD19618.1"/>
    <property type="molecule type" value="Genomic_DNA"/>
</dbReference>
<dbReference type="Proteomes" id="UP000322225">
    <property type="component" value="Chromosome 7"/>
</dbReference>
<dbReference type="CDD" id="cd15859">
    <property type="entry name" value="SNARE_SYN8"/>
    <property type="match status" value="1"/>
</dbReference>
<keyword evidence="2" id="KW-0813">Transport</keyword>
<dbReference type="GO" id="GO:0005737">
    <property type="term" value="C:cytoplasm"/>
    <property type="evidence" value="ECO:0007669"/>
    <property type="project" value="UniProtKB-ARBA"/>
</dbReference>
<comment type="subcellular location">
    <subcellularLocation>
        <location evidence="1">Membrane</location>
        <topology evidence="1">Single-pass membrane protein</topology>
    </subcellularLocation>
</comment>
<protein>
    <submittedName>
        <fullName evidence="8">Uncharacterized protein</fullName>
    </submittedName>
</protein>
<evidence type="ECO:0000256" key="3">
    <source>
        <dbReference type="ARBA" id="ARBA00022692"/>
    </source>
</evidence>
<evidence type="ECO:0000256" key="1">
    <source>
        <dbReference type="ARBA" id="ARBA00004167"/>
    </source>
</evidence>
<dbReference type="PROSITE" id="PS50192">
    <property type="entry name" value="T_SNARE"/>
    <property type="match status" value="1"/>
</dbReference>
<reference evidence="8" key="1">
    <citation type="submission" date="2017-08" db="EMBL/GenBank/DDBJ databases">
        <authorList>
            <person name="Cuomo C."/>
            <person name="Billmyre B."/>
            <person name="Heitman J."/>
        </authorList>
    </citation>
    <scope>NUCLEOTIDE SEQUENCE</scope>
    <source>
        <strain evidence="8">CBS 12478</strain>
    </source>
</reference>
<dbReference type="AlphaFoldDB" id="A0A5M6BXA2"/>
<evidence type="ECO:0000256" key="6">
    <source>
        <dbReference type="SAM" id="MobiDB-lite"/>
    </source>
</evidence>
<evidence type="ECO:0000256" key="4">
    <source>
        <dbReference type="ARBA" id="ARBA00022989"/>
    </source>
</evidence>
<keyword evidence="3 7" id="KW-0812">Transmembrane</keyword>
<gene>
    <name evidence="8" type="ORF">CI109_104080</name>
</gene>
<organism evidence="8 9">
    <name type="scientific">Kwoniella shandongensis</name>
    <dbReference type="NCBI Taxonomy" id="1734106"/>
    <lineage>
        <taxon>Eukaryota</taxon>
        <taxon>Fungi</taxon>
        <taxon>Dikarya</taxon>
        <taxon>Basidiomycota</taxon>
        <taxon>Agaricomycotina</taxon>
        <taxon>Tremellomycetes</taxon>
        <taxon>Tremellales</taxon>
        <taxon>Cryptococcaceae</taxon>
        <taxon>Kwoniella</taxon>
    </lineage>
</organism>
<evidence type="ECO:0000256" key="7">
    <source>
        <dbReference type="SAM" id="Phobius"/>
    </source>
</evidence>
<dbReference type="InterPro" id="IPR000727">
    <property type="entry name" value="T_SNARE_dom"/>
</dbReference>
<sequence>MSSPTPASVSQRLTTTSSLLLERSRIISLKLKPSPSSQSQIFRNLGAIRSDLDQLELEANGLVVGGGGSGRGKGRERDGEIEELGERYDRLIEMLEEDEVGREKAKSLKRETKRQASPQPSTSPPIGSGSGSRSITPIITTSPPPGTSTPVPRFSIEPPTPAVNRPFKDFPDDDEEVPENEADPRDMLSNQQMMMDDQDERLNLLSHSIGRQNHLSIQIGSELDLHHQLIEETDTAMDRTSASLGRAKRRLDKVANEAKQHGSTITIVGLIFILLILIIVFKT</sequence>
<dbReference type="SUPFAM" id="SSF58038">
    <property type="entry name" value="SNARE fusion complex"/>
    <property type="match status" value="1"/>
</dbReference>
<feature type="region of interest" description="Disordered" evidence="6">
    <location>
        <begin position="99"/>
        <end position="185"/>
    </location>
</feature>
<reference evidence="8" key="2">
    <citation type="submission" date="2024-01" db="EMBL/GenBank/DDBJ databases">
        <title>Comparative genomics of Cryptococcus and Kwoniella reveals pathogenesis evolution and contrasting modes of karyotype evolution via chromosome fusion or intercentromeric recombination.</title>
        <authorList>
            <person name="Coelho M.A."/>
            <person name="David-Palma M."/>
            <person name="Shea T."/>
            <person name="Bowers K."/>
            <person name="McGinley-Smith S."/>
            <person name="Mohammad A.W."/>
            <person name="Gnirke A."/>
            <person name="Yurkov A.M."/>
            <person name="Nowrousian M."/>
            <person name="Sun S."/>
            <person name="Cuomo C.A."/>
            <person name="Heitman J."/>
        </authorList>
    </citation>
    <scope>NUCLEOTIDE SEQUENCE</scope>
    <source>
        <strain evidence="8">CBS 12478</strain>
    </source>
</reference>
<dbReference type="OrthoDB" id="244190at2759"/>
<dbReference type="GO" id="GO:0012505">
    <property type="term" value="C:endomembrane system"/>
    <property type="evidence" value="ECO:0007669"/>
    <property type="project" value="UniProtKB-ARBA"/>
</dbReference>
<dbReference type="GeneID" id="43589332"/>
<dbReference type="PANTHER" id="PTHR12791">
    <property type="entry name" value="GOLGI SNARE BET1-RELATED"/>
    <property type="match status" value="1"/>
</dbReference>
<dbReference type="Gene3D" id="1.20.5.110">
    <property type="match status" value="1"/>
</dbReference>
<dbReference type="SMART" id="SM00397">
    <property type="entry name" value="t_SNARE"/>
    <property type="match status" value="1"/>
</dbReference>
<dbReference type="RefSeq" id="XP_031860424.1">
    <property type="nucleotide sequence ID" value="XM_032005190.1"/>
</dbReference>
<keyword evidence="4 7" id="KW-1133">Transmembrane helix</keyword>
<keyword evidence="9" id="KW-1185">Reference proteome</keyword>
<dbReference type="KEGG" id="ksn:43589332"/>
<keyword evidence="5 7" id="KW-0472">Membrane</keyword>
<feature type="compositionally biased region" description="Low complexity" evidence="6">
    <location>
        <begin position="117"/>
        <end position="141"/>
    </location>
</feature>
<proteinExistence type="predicted"/>
<name>A0A5M6BXA2_9TREE</name>
<dbReference type="GO" id="GO:0016020">
    <property type="term" value="C:membrane"/>
    <property type="evidence" value="ECO:0007669"/>
    <property type="project" value="UniProtKB-SubCell"/>
</dbReference>
<feature type="transmembrane region" description="Helical" evidence="7">
    <location>
        <begin position="262"/>
        <end position="281"/>
    </location>
</feature>
<evidence type="ECO:0000256" key="2">
    <source>
        <dbReference type="ARBA" id="ARBA00022448"/>
    </source>
</evidence>
<feature type="compositionally biased region" description="Basic and acidic residues" evidence="6">
    <location>
        <begin position="101"/>
        <end position="114"/>
    </location>
</feature>
<evidence type="ECO:0000313" key="9">
    <source>
        <dbReference type="Proteomes" id="UP000322225"/>
    </source>
</evidence>
<accession>A0A5M6BXA2</accession>
<feature type="compositionally biased region" description="Acidic residues" evidence="6">
    <location>
        <begin position="171"/>
        <end position="181"/>
    </location>
</feature>